<keyword evidence="16" id="KW-1185">Reference proteome</keyword>
<evidence type="ECO:0000256" key="13">
    <source>
        <dbReference type="SAM" id="MobiDB-lite"/>
    </source>
</evidence>
<evidence type="ECO:0000256" key="3">
    <source>
        <dbReference type="ARBA" id="ARBA00022588"/>
    </source>
</evidence>
<dbReference type="InterPro" id="IPR002181">
    <property type="entry name" value="Fibrinogen_a/b/g_C_dom"/>
</dbReference>
<evidence type="ECO:0000256" key="11">
    <source>
        <dbReference type="ARBA" id="ARBA00023157"/>
    </source>
</evidence>
<dbReference type="InterPro" id="IPR014716">
    <property type="entry name" value="Fibrinogen_a/b/g_C_1"/>
</dbReference>
<evidence type="ECO:0000256" key="10">
    <source>
        <dbReference type="ARBA" id="ARBA00023119"/>
    </source>
</evidence>
<sequence>MDTGAAALHQRLRNVPVQEKPWTKPTPVAKCQEEKICPEVKITGVNGTKKLDIIHGLPGAYGIMGPKGEPGDKGETGDTGPPGPPGEMGPPGDKGEKGDPGKHGRQGDKGSPGSASEIKQEYLDQIWCNGAKHCKQLLERGVFLSGWYTIYPKYCKPMTVFCDMDTDGGGWIVFQRRMDGSVDFYRDWKAYKNGFGSKLTEFWLGNDNINILTTTKLTELRIDLTDFDNNSAFAKYQTFKVLDESQKYMMAVGKYSEGDAGDSLIYHNGMPFSTKDKWNDPTFAGCVESYKGAWWYFFCHESNLNGLYKRGIHETATPLLYQLGCVLDKHETVELNRRLSREGNANIHLLAFAGTIIQTAACRCFTCGFSKCPPEEGSIPHFSQEFIWPGHLVTSLNQEERGRERFTWNDSKPICRKPSEITDTTNTSYTEWKEK</sequence>
<keyword evidence="2" id="KW-0964">Secreted</keyword>
<dbReference type="STRING" id="8496.A0A151MF32"/>
<dbReference type="Gene3D" id="4.10.530.10">
    <property type="entry name" value="Gamma-fibrinogen Carboxyl Terminal Fragment, domain 2"/>
    <property type="match status" value="1"/>
</dbReference>
<dbReference type="GO" id="GO:0005102">
    <property type="term" value="F:signaling receptor binding"/>
    <property type="evidence" value="ECO:0007669"/>
    <property type="project" value="TreeGrafter"/>
</dbReference>
<dbReference type="InterPro" id="IPR020837">
    <property type="entry name" value="Fibrinogen_CS"/>
</dbReference>
<keyword evidence="5" id="KW-0732">Signal</keyword>
<evidence type="ECO:0000259" key="14">
    <source>
        <dbReference type="PROSITE" id="PS51406"/>
    </source>
</evidence>
<organism evidence="15 16">
    <name type="scientific">Alligator mississippiensis</name>
    <name type="common">American alligator</name>
    <dbReference type="NCBI Taxonomy" id="8496"/>
    <lineage>
        <taxon>Eukaryota</taxon>
        <taxon>Metazoa</taxon>
        <taxon>Chordata</taxon>
        <taxon>Craniata</taxon>
        <taxon>Vertebrata</taxon>
        <taxon>Euteleostomi</taxon>
        <taxon>Archelosauria</taxon>
        <taxon>Archosauria</taxon>
        <taxon>Crocodylia</taxon>
        <taxon>Alligatoridae</taxon>
        <taxon>Alligatorinae</taxon>
        <taxon>Alligator</taxon>
    </lineage>
</organism>
<dbReference type="NCBIfam" id="NF040941">
    <property type="entry name" value="GGGWT_bact"/>
    <property type="match status" value="1"/>
</dbReference>
<dbReference type="CDD" id="cd00087">
    <property type="entry name" value="FReD"/>
    <property type="match status" value="1"/>
</dbReference>
<evidence type="ECO:0000256" key="6">
    <source>
        <dbReference type="ARBA" id="ARBA00022734"/>
    </source>
</evidence>
<dbReference type="Pfam" id="PF01391">
    <property type="entry name" value="Collagen"/>
    <property type="match status" value="1"/>
</dbReference>
<dbReference type="GO" id="GO:0046872">
    <property type="term" value="F:metal ion binding"/>
    <property type="evidence" value="ECO:0007669"/>
    <property type="project" value="UniProtKB-KW"/>
</dbReference>
<keyword evidence="6" id="KW-0430">Lectin</keyword>
<dbReference type="GO" id="GO:0030246">
    <property type="term" value="F:carbohydrate binding"/>
    <property type="evidence" value="ECO:0007669"/>
    <property type="project" value="UniProtKB-KW"/>
</dbReference>
<dbReference type="EMBL" id="AKHW03006215">
    <property type="protein sequence ID" value="KYO23138.1"/>
    <property type="molecule type" value="Genomic_DNA"/>
</dbReference>
<feature type="region of interest" description="Disordered" evidence="13">
    <location>
        <begin position="1"/>
        <end position="23"/>
    </location>
</feature>
<proteinExistence type="predicted"/>
<comment type="caution">
    <text evidence="15">The sequence shown here is derived from an EMBL/GenBank/DDBJ whole genome shotgun (WGS) entry which is preliminary data.</text>
</comment>
<evidence type="ECO:0000256" key="2">
    <source>
        <dbReference type="ARBA" id="ARBA00022525"/>
    </source>
</evidence>
<evidence type="ECO:0000256" key="4">
    <source>
        <dbReference type="ARBA" id="ARBA00022723"/>
    </source>
</evidence>
<keyword evidence="11" id="KW-1015">Disulfide bond</keyword>
<dbReference type="GO" id="GO:0005615">
    <property type="term" value="C:extracellular space"/>
    <property type="evidence" value="ECO:0007669"/>
    <property type="project" value="TreeGrafter"/>
</dbReference>
<dbReference type="InterPro" id="IPR050373">
    <property type="entry name" value="Fibrinogen_C-term_domain"/>
</dbReference>
<dbReference type="PANTHER" id="PTHR19143">
    <property type="entry name" value="FIBRINOGEN/TENASCIN/ANGIOPOEITIN"/>
    <property type="match status" value="1"/>
</dbReference>
<dbReference type="SUPFAM" id="SSF56496">
    <property type="entry name" value="Fibrinogen C-terminal domain-like"/>
    <property type="match status" value="1"/>
</dbReference>
<dbReference type="eggNOG" id="KOG2579">
    <property type="taxonomic scope" value="Eukaryota"/>
</dbReference>
<dbReference type="Gene3D" id="3.90.215.10">
    <property type="entry name" value="Gamma Fibrinogen, chain A, domain 1"/>
    <property type="match status" value="1"/>
</dbReference>
<dbReference type="GO" id="GO:0003823">
    <property type="term" value="F:antigen binding"/>
    <property type="evidence" value="ECO:0007669"/>
    <property type="project" value="TreeGrafter"/>
</dbReference>
<dbReference type="Proteomes" id="UP000050525">
    <property type="component" value="Unassembled WGS sequence"/>
</dbReference>
<evidence type="ECO:0000313" key="16">
    <source>
        <dbReference type="Proteomes" id="UP000050525"/>
    </source>
</evidence>
<reference evidence="15 16" key="1">
    <citation type="journal article" date="2012" name="Genome Biol.">
        <title>Sequencing three crocodilian genomes to illuminate the evolution of archosaurs and amniotes.</title>
        <authorList>
            <person name="St John J.A."/>
            <person name="Braun E.L."/>
            <person name="Isberg S.R."/>
            <person name="Miles L.G."/>
            <person name="Chong A.Y."/>
            <person name="Gongora J."/>
            <person name="Dalzell P."/>
            <person name="Moran C."/>
            <person name="Bed'hom B."/>
            <person name="Abzhanov A."/>
            <person name="Burgess S.C."/>
            <person name="Cooksey A.M."/>
            <person name="Castoe T.A."/>
            <person name="Crawford N.G."/>
            <person name="Densmore L.D."/>
            <person name="Drew J.C."/>
            <person name="Edwards S.V."/>
            <person name="Faircloth B.C."/>
            <person name="Fujita M.K."/>
            <person name="Greenwold M.J."/>
            <person name="Hoffmann F.G."/>
            <person name="Howard J.M."/>
            <person name="Iguchi T."/>
            <person name="Janes D.E."/>
            <person name="Khan S.Y."/>
            <person name="Kohno S."/>
            <person name="de Koning A.J."/>
            <person name="Lance S.L."/>
            <person name="McCarthy F.M."/>
            <person name="McCormack J.E."/>
            <person name="Merchant M.E."/>
            <person name="Peterson D.G."/>
            <person name="Pollock D.D."/>
            <person name="Pourmand N."/>
            <person name="Raney B.J."/>
            <person name="Roessler K.A."/>
            <person name="Sanford J.R."/>
            <person name="Sawyer R.H."/>
            <person name="Schmidt C.J."/>
            <person name="Triplett E.W."/>
            <person name="Tuberville T.D."/>
            <person name="Venegas-Anaya M."/>
            <person name="Howard J.T."/>
            <person name="Jarvis E.D."/>
            <person name="Guillette L.J.Jr."/>
            <person name="Glenn T.C."/>
            <person name="Green R.E."/>
            <person name="Ray D.A."/>
        </authorList>
    </citation>
    <scope>NUCLEOTIDE SEQUENCE [LARGE SCALE GENOMIC DNA]</scope>
    <source>
        <strain evidence="15">KSC_2009_1</strain>
    </source>
</reference>
<evidence type="ECO:0000256" key="8">
    <source>
        <dbReference type="ARBA" id="ARBA00022837"/>
    </source>
</evidence>
<evidence type="ECO:0000313" key="15">
    <source>
        <dbReference type="EMBL" id="KYO23138.1"/>
    </source>
</evidence>
<dbReference type="PANTHER" id="PTHR19143:SF433">
    <property type="entry name" value="FICOLIN-2"/>
    <property type="match status" value="1"/>
</dbReference>
<keyword evidence="10" id="KW-0176">Collagen</keyword>
<name>A0A151MF32_ALLMI</name>
<feature type="domain" description="Fibrinogen C-terminal" evidence="14">
    <location>
        <begin position="125"/>
        <end position="313"/>
    </location>
</feature>
<dbReference type="InterPro" id="IPR008160">
    <property type="entry name" value="Collagen"/>
</dbReference>
<keyword evidence="3" id="KW-0399">Innate immunity</keyword>
<evidence type="ECO:0000256" key="9">
    <source>
        <dbReference type="ARBA" id="ARBA00022859"/>
    </source>
</evidence>
<keyword evidence="9" id="KW-0391">Immunity</keyword>
<comment type="subcellular location">
    <subcellularLocation>
        <location evidence="1">Secreted</location>
    </subcellularLocation>
</comment>
<dbReference type="GO" id="GO:0005581">
    <property type="term" value="C:collagen trimer"/>
    <property type="evidence" value="ECO:0007669"/>
    <property type="project" value="UniProtKB-KW"/>
</dbReference>
<evidence type="ECO:0000256" key="5">
    <source>
        <dbReference type="ARBA" id="ARBA00022729"/>
    </source>
</evidence>
<gene>
    <name evidence="15" type="ORF">Y1Q_0005586</name>
</gene>
<evidence type="ECO:0000256" key="1">
    <source>
        <dbReference type="ARBA" id="ARBA00004613"/>
    </source>
</evidence>
<evidence type="ECO:0000256" key="7">
    <source>
        <dbReference type="ARBA" id="ARBA00022737"/>
    </source>
</evidence>
<dbReference type="SMART" id="SM00186">
    <property type="entry name" value="FBG"/>
    <property type="match status" value="1"/>
</dbReference>
<dbReference type="PROSITE" id="PS00514">
    <property type="entry name" value="FIBRINOGEN_C_1"/>
    <property type="match status" value="1"/>
</dbReference>
<dbReference type="GO" id="GO:0001867">
    <property type="term" value="P:complement activation, lectin pathway"/>
    <property type="evidence" value="ECO:0007669"/>
    <property type="project" value="TreeGrafter"/>
</dbReference>
<keyword evidence="8" id="KW-0106">Calcium</keyword>
<keyword evidence="7" id="KW-0677">Repeat</keyword>
<keyword evidence="4" id="KW-0479">Metal-binding</keyword>
<dbReference type="GO" id="GO:0097367">
    <property type="term" value="F:carbohydrate derivative binding"/>
    <property type="evidence" value="ECO:0007669"/>
    <property type="project" value="TreeGrafter"/>
</dbReference>
<dbReference type="FunFam" id="3.90.215.10:FF:000001">
    <property type="entry name" value="Tenascin isoform 1"/>
    <property type="match status" value="1"/>
</dbReference>
<dbReference type="InterPro" id="IPR036056">
    <property type="entry name" value="Fibrinogen-like_C"/>
</dbReference>
<keyword evidence="12" id="KW-0325">Glycoprotein</keyword>
<feature type="compositionally biased region" description="Basic and acidic residues" evidence="13">
    <location>
        <begin position="93"/>
        <end position="108"/>
    </location>
</feature>
<dbReference type="PROSITE" id="PS51406">
    <property type="entry name" value="FIBRINOGEN_C_2"/>
    <property type="match status" value="1"/>
</dbReference>
<dbReference type="AlphaFoldDB" id="A0A151MF32"/>
<protein>
    <submittedName>
        <fullName evidence="15">Ficolin-2-like</fullName>
    </submittedName>
</protein>
<evidence type="ECO:0000256" key="12">
    <source>
        <dbReference type="ARBA" id="ARBA00023180"/>
    </source>
</evidence>
<dbReference type="Pfam" id="PF00147">
    <property type="entry name" value="Fibrinogen_C"/>
    <property type="match status" value="1"/>
</dbReference>
<feature type="region of interest" description="Disordered" evidence="13">
    <location>
        <begin position="62"/>
        <end position="116"/>
    </location>
</feature>
<accession>A0A151MF32</accession>